<dbReference type="EMBL" id="ANFO01001623">
    <property type="protein sequence ID" value="KGQ02344.1"/>
    <property type="molecule type" value="Genomic_DNA"/>
</dbReference>
<name>A0A0A2VNC3_BEABA</name>
<reference evidence="3 4" key="1">
    <citation type="submission" date="2012-10" db="EMBL/GenBank/DDBJ databases">
        <title>Genome sequencing and analysis of entomopathogenic fungi Beauveria bassiana D1-5.</title>
        <authorList>
            <person name="Li Q."/>
            <person name="Wang L."/>
            <person name="Zhang Z."/>
            <person name="Wang Q."/>
            <person name="Ren J."/>
            <person name="Wang M."/>
            <person name="Xu W."/>
            <person name="Wang J."/>
            <person name="Lu Y."/>
            <person name="Du Q."/>
            <person name="Sun Z."/>
        </authorList>
    </citation>
    <scope>NUCLEOTIDE SEQUENCE [LARGE SCALE GENOMIC DNA]</scope>
    <source>
        <strain evidence="3 4">D1-5</strain>
    </source>
</reference>
<comment type="caution">
    <text evidence="3">The sequence shown here is derived from an EMBL/GenBank/DDBJ whole genome shotgun (WGS) entry which is preliminary data.</text>
</comment>
<evidence type="ECO:0000313" key="3">
    <source>
        <dbReference type="EMBL" id="KGQ02344.1"/>
    </source>
</evidence>
<dbReference type="PANTHER" id="PTHR33442:SF5">
    <property type="entry name" value="BIFUNCTIONAL TRANS-3-HYDROXY-L-PROLINE DEHYDRATASE_2-EPIMERASE"/>
    <property type="match status" value="1"/>
</dbReference>
<dbReference type="SUPFAM" id="SSF54506">
    <property type="entry name" value="Diaminopimelate epimerase-like"/>
    <property type="match status" value="1"/>
</dbReference>
<comment type="similarity">
    <text evidence="1">Belongs to the proline racemase family.</text>
</comment>
<dbReference type="AlphaFoldDB" id="A0A0A2VNC3"/>
<sequence>MRKQDAFDVIYTHTEGEPLCIVHSGIPYPAGSTILEKRAFLEQHYDWLRKALMREPRGHKDMFGVFLTPPSSPEYDAGLIYIDGTEYSHMCGHGTIAVSMAMVANGLVPRGKDGITRIRFETTAGLVVSEVASEGDNVLWTRFENVPAYVAAQDIPVELPGYGKLSADIVWGGNYFGIVDLSNCDLRISPDNGTELSRMGLIPTIEGAFYKNVHVFSAGQLDRSPGGTGTSAMMAMFEARGKMGLNQPIKSEGLLGSGTFEGCLLGEVDLNGTRAVRPTVKGTASILGTARWVIDKNDPVAHAFGILYMPRRPTPSQRPPVREHCQSDPPPELPPPYLPSVDQRDENAWLKRLEAISRASKADPSRLLTPGEVLAALAAERARRPSGR</sequence>
<organism evidence="3 4">
    <name type="scientific">Beauveria bassiana D1-5</name>
    <dbReference type="NCBI Taxonomy" id="1245745"/>
    <lineage>
        <taxon>Eukaryota</taxon>
        <taxon>Fungi</taxon>
        <taxon>Dikarya</taxon>
        <taxon>Ascomycota</taxon>
        <taxon>Pezizomycotina</taxon>
        <taxon>Sordariomycetes</taxon>
        <taxon>Hypocreomycetidae</taxon>
        <taxon>Hypocreales</taxon>
        <taxon>Cordycipitaceae</taxon>
        <taxon>Beauveria</taxon>
    </lineage>
</organism>
<accession>A0A0A2VNC3</accession>
<evidence type="ECO:0000313" key="4">
    <source>
        <dbReference type="Proteomes" id="UP000030106"/>
    </source>
</evidence>
<proteinExistence type="inferred from homology"/>
<evidence type="ECO:0000256" key="1">
    <source>
        <dbReference type="ARBA" id="ARBA00007529"/>
    </source>
</evidence>
<dbReference type="STRING" id="1245745.A0A0A2VNC3"/>
<dbReference type="GO" id="GO:0050346">
    <property type="term" value="F:trans-L-3-hydroxyproline dehydratase activity"/>
    <property type="evidence" value="ECO:0007669"/>
    <property type="project" value="UniProtKB-EC"/>
</dbReference>
<dbReference type="HOGENOM" id="CLU_036729_0_0_1"/>
<dbReference type="PANTHER" id="PTHR33442">
    <property type="entry name" value="TRANS-3-HYDROXY-L-PROLINE DEHYDRATASE"/>
    <property type="match status" value="1"/>
</dbReference>
<dbReference type="Proteomes" id="UP000030106">
    <property type="component" value="Unassembled WGS sequence"/>
</dbReference>
<evidence type="ECO:0000256" key="2">
    <source>
        <dbReference type="SAM" id="MobiDB-lite"/>
    </source>
</evidence>
<protein>
    <submittedName>
        <fullName evidence="3">Proline racemase</fullName>
    </submittedName>
</protein>
<gene>
    <name evidence="3" type="ORF">BBAD15_g12445</name>
</gene>
<dbReference type="Gene3D" id="3.10.310.10">
    <property type="entry name" value="Diaminopimelate Epimerase, Chain A, domain 1"/>
    <property type="match status" value="4"/>
</dbReference>
<feature type="compositionally biased region" description="Pro residues" evidence="2">
    <location>
        <begin position="328"/>
        <end position="338"/>
    </location>
</feature>
<dbReference type="Pfam" id="PF05544">
    <property type="entry name" value="Pro_racemase"/>
    <property type="match status" value="2"/>
</dbReference>
<feature type="region of interest" description="Disordered" evidence="2">
    <location>
        <begin position="311"/>
        <end position="341"/>
    </location>
</feature>
<dbReference type="InterPro" id="IPR008794">
    <property type="entry name" value="Pro_racemase_fam"/>
</dbReference>